<gene>
    <name evidence="1" type="ORF">SAMN05660199_03962</name>
</gene>
<dbReference type="EMBL" id="FNIR01000014">
    <property type="protein sequence ID" value="SDP46569.1"/>
    <property type="molecule type" value="Genomic_DNA"/>
</dbReference>
<accession>A0A1H0SY60</accession>
<name>A0A1H0SY60_9ACTN</name>
<evidence type="ECO:0000313" key="1">
    <source>
        <dbReference type="EMBL" id="SDP46569.1"/>
    </source>
</evidence>
<dbReference type="AlphaFoldDB" id="A0A1H0SY60"/>
<evidence type="ECO:0000313" key="2">
    <source>
        <dbReference type="Proteomes" id="UP000199088"/>
    </source>
</evidence>
<keyword evidence="2" id="KW-1185">Reference proteome</keyword>
<protein>
    <submittedName>
        <fullName evidence="1">Uncharacterized protein</fullName>
    </submittedName>
</protein>
<dbReference type="Proteomes" id="UP000199088">
    <property type="component" value="Unassembled WGS sequence"/>
</dbReference>
<dbReference type="OrthoDB" id="5181220at2"/>
<reference evidence="2" key="1">
    <citation type="submission" date="2016-10" db="EMBL/GenBank/DDBJ databases">
        <authorList>
            <person name="Varghese N."/>
            <person name="Submissions S."/>
        </authorList>
    </citation>
    <scope>NUCLEOTIDE SEQUENCE [LARGE SCALE GENOMIC DNA]</scope>
    <source>
        <strain evidence="2">DSM 45843</strain>
    </source>
</reference>
<organism evidence="1 2">
    <name type="scientific">Klenkia soli</name>
    <dbReference type="NCBI Taxonomy" id="1052260"/>
    <lineage>
        <taxon>Bacteria</taxon>
        <taxon>Bacillati</taxon>
        <taxon>Actinomycetota</taxon>
        <taxon>Actinomycetes</taxon>
        <taxon>Geodermatophilales</taxon>
        <taxon>Geodermatophilaceae</taxon>
        <taxon>Klenkia</taxon>
    </lineage>
</organism>
<dbReference type="RefSeq" id="WP_091248777.1">
    <property type="nucleotide sequence ID" value="NZ_FNIR01000014.1"/>
</dbReference>
<sequence length="271" mass="30145">MAAIDQRPETLRVKVKLVLERWSAASEEQSDITSRPKIHPAHLLTVWGLTAHVFNQGRFLFPHLGVTGLEIAPIVRSQFETALTVQWIVLRGPKALPGFLNEGVRQRVNLGRSMQQAGWGGTSPELIERLAAERVPSEGLDDQAKNLLRMVECFKGHESLYALYRFMSGLSHPSASVVDEYANQTEGPGLGVELMREAQSLGQMPWEWSVLCSLVWAGRALDYISHESPDRHFYNSVAREAGMGSAMLQLTPPAAAAAFVDQYNAGRRRRE</sequence>
<proteinExistence type="predicted"/>